<accession>A0ACB6ZC75</accession>
<protein>
    <submittedName>
        <fullName evidence="1">Uncharacterized protein</fullName>
    </submittedName>
</protein>
<name>A0ACB6ZC75_THEGA</name>
<reference evidence="1" key="2">
    <citation type="journal article" date="2020" name="Nat. Commun.">
        <title>Large-scale genome sequencing of mycorrhizal fungi provides insights into the early evolution of symbiotic traits.</title>
        <authorList>
            <person name="Miyauchi S."/>
            <person name="Kiss E."/>
            <person name="Kuo A."/>
            <person name="Drula E."/>
            <person name="Kohler A."/>
            <person name="Sanchez-Garcia M."/>
            <person name="Morin E."/>
            <person name="Andreopoulos B."/>
            <person name="Barry K.W."/>
            <person name="Bonito G."/>
            <person name="Buee M."/>
            <person name="Carver A."/>
            <person name="Chen C."/>
            <person name="Cichocki N."/>
            <person name="Clum A."/>
            <person name="Culley D."/>
            <person name="Crous P.W."/>
            <person name="Fauchery L."/>
            <person name="Girlanda M."/>
            <person name="Hayes R.D."/>
            <person name="Keri Z."/>
            <person name="LaButti K."/>
            <person name="Lipzen A."/>
            <person name="Lombard V."/>
            <person name="Magnuson J."/>
            <person name="Maillard F."/>
            <person name="Murat C."/>
            <person name="Nolan M."/>
            <person name="Ohm R.A."/>
            <person name="Pangilinan J."/>
            <person name="Pereira M.F."/>
            <person name="Perotto S."/>
            <person name="Peter M."/>
            <person name="Pfister S."/>
            <person name="Riley R."/>
            <person name="Sitrit Y."/>
            <person name="Stielow J.B."/>
            <person name="Szollosi G."/>
            <person name="Zifcakova L."/>
            <person name="Stursova M."/>
            <person name="Spatafora J.W."/>
            <person name="Tedersoo L."/>
            <person name="Vaario L.M."/>
            <person name="Yamada A."/>
            <person name="Yan M."/>
            <person name="Wang P."/>
            <person name="Xu J."/>
            <person name="Bruns T."/>
            <person name="Baldrian P."/>
            <person name="Vilgalys R."/>
            <person name="Dunand C."/>
            <person name="Henrissat B."/>
            <person name="Grigoriev I.V."/>
            <person name="Hibbett D."/>
            <person name="Nagy L.G."/>
            <person name="Martin F.M."/>
        </authorList>
    </citation>
    <scope>NUCLEOTIDE SEQUENCE</scope>
    <source>
        <strain evidence="1">P2</strain>
    </source>
</reference>
<gene>
    <name evidence="1" type="ORF">BDM02DRAFT_3117459</name>
</gene>
<evidence type="ECO:0000313" key="2">
    <source>
        <dbReference type="Proteomes" id="UP000886501"/>
    </source>
</evidence>
<proteinExistence type="predicted"/>
<dbReference type="Proteomes" id="UP000886501">
    <property type="component" value="Unassembled WGS sequence"/>
</dbReference>
<dbReference type="EMBL" id="MU118039">
    <property type="protein sequence ID" value="KAF9647203.1"/>
    <property type="molecule type" value="Genomic_DNA"/>
</dbReference>
<keyword evidence="2" id="KW-1185">Reference proteome</keyword>
<reference evidence="1" key="1">
    <citation type="submission" date="2019-10" db="EMBL/GenBank/DDBJ databases">
        <authorList>
            <consortium name="DOE Joint Genome Institute"/>
            <person name="Kuo A."/>
            <person name="Miyauchi S."/>
            <person name="Kiss E."/>
            <person name="Drula E."/>
            <person name="Kohler A."/>
            <person name="Sanchez-Garcia M."/>
            <person name="Andreopoulos B."/>
            <person name="Barry K.W."/>
            <person name="Bonito G."/>
            <person name="Buee M."/>
            <person name="Carver A."/>
            <person name="Chen C."/>
            <person name="Cichocki N."/>
            <person name="Clum A."/>
            <person name="Culley D."/>
            <person name="Crous P.W."/>
            <person name="Fauchery L."/>
            <person name="Girlanda M."/>
            <person name="Hayes R."/>
            <person name="Keri Z."/>
            <person name="Labutti K."/>
            <person name="Lipzen A."/>
            <person name="Lombard V."/>
            <person name="Magnuson J."/>
            <person name="Maillard F."/>
            <person name="Morin E."/>
            <person name="Murat C."/>
            <person name="Nolan M."/>
            <person name="Ohm R."/>
            <person name="Pangilinan J."/>
            <person name="Pereira M."/>
            <person name="Perotto S."/>
            <person name="Peter M."/>
            <person name="Riley R."/>
            <person name="Sitrit Y."/>
            <person name="Stielow B."/>
            <person name="Szollosi G."/>
            <person name="Zifcakova L."/>
            <person name="Stursova M."/>
            <person name="Spatafora J.W."/>
            <person name="Tedersoo L."/>
            <person name="Vaario L.-M."/>
            <person name="Yamada A."/>
            <person name="Yan M."/>
            <person name="Wang P."/>
            <person name="Xu J."/>
            <person name="Bruns T."/>
            <person name="Baldrian P."/>
            <person name="Vilgalys R."/>
            <person name="Henrissat B."/>
            <person name="Grigoriev I.V."/>
            <person name="Hibbett D."/>
            <person name="Nagy L.G."/>
            <person name="Martin F.M."/>
        </authorList>
    </citation>
    <scope>NUCLEOTIDE SEQUENCE</scope>
    <source>
        <strain evidence="1">P2</strain>
    </source>
</reference>
<organism evidence="1 2">
    <name type="scientific">Thelephora ganbajun</name>
    <name type="common">Ganba fungus</name>
    <dbReference type="NCBI Taxonomy" id="370292"/>
    <lineage>
        <taxon>Eukaryota</taxon>
        <taxon>Fungi</taxon>
        <taxon>Dikarya</taxon>
        <taxon>Basidiomycota</taxon>
        <taxon>Agaricomycotina</taxon>
        <taxon>Agaricomycetes</taxon>
        <taxon>Thelephorales</taxon>
        <taxon>Thelephoraceae</taxon>
        <taxon>Thelephora</taxon>
    </lineage>
</organism>
<sequence length="583" mass="62558">MPFARSLFKSLFIISFSLSVLHISHALDVPLPQTAASAGNVVYGNFLGISFELSFLDKYFGTDEANTPQPFLNYLSNLEELLSAIPLRLRIGGNSMDSSIFNENQTQFSTFADPNANPNDQPVNYGPLVFKVMKAASNRLGGVEYLIGLSLRNPSDPMIPQLAAAAQSILGDVLDAYLLGNEPDLYAVHGQRPGLVNYTVDNYISDYNEAFKQLRQSSIGDIVALNKIAGPTICCAWDLATVLQQNWLETFKQQLKYISLQHYPYNNCGVGSPLPDLSYYINHNNVVELVQWNIHGVNLAIQVGKSVIMSEFSTISCGGYPTVSDTFGAALWSIDYAMRMATVGYSAAYLHTRERGVSYNPFNYPGDGVDGWTTQPTYYSYFPILQGLQSHNGSRVVDLGLSDSSAAGYGIYDKETSELYRMILVNFQDGNGPVDFVIPATGGSRAGGGKNATVKFLTATSIHEVSDISWSGQTWKGVLDGKPIASGRDADLTQADISASYTLKIPSPGLAVVRFEKPLPSGEPSGGGHANSSPTSSNSSGNTNPTGRTSKSSSGGNNGKSSVLLVGAPIIAALGTVFVGALF</sequence>
<comment type="caution">
    <text evidence="1">The sequence shown here is derived from an EMBL/GenBank/DDBJ whole genome shotgun (WGS) entry which is preliminary data.</text>
</comment>
<evidence type="ECO:0000313" key="1">
    <source>
        <dbReference type="EMBL" id="KAF9647203.1"/>
    </source>
</evidence>